<organism evidence="2 3">
    <name type="scientific">Morus notabilis</name>
    <dbReference type="NCBI Taxonomy" id="981085"/>
    <lineage>
        <taxon>Eukaryota</taxon>
        <taxon>Viridiplantae</taxon>
        <taxon>Streptophyta</taxon>
        <taxon>Embryophyta</taxon>
        <taxon>Tracheophyta</taxon>
        <taxon>Spermatophyta</taxon>
        <taxon>Magnoliopsida</taxon>
        <taxon>eudicotyledons</taxon>
        <taxon>Gunneridae</taxon>
        <taxon>Pentapetalae</taxon>
        <taxon>rosids</taxon>
        <taxon>fabids</taxon>
        <taxon>Rosales</taxon>
        <taxon>Moraceae</taxon>
        <taxon>Moreae</taxon>
        <taxon>Morus</taxon>
    </lineage>
</organism>
<sequence>MEWFYPKRRGPEWKQGWTSQTMASISPPPFHLLTIFAIVMVLLWLSQYTGYKAQLQQTTANFQFFLFLFPILLILFMASYSSSWWPNFQLRRVRQEASMQPVAAGSSPWGVAIFVVLLLILLSYQSSFHSKWFGPLRSSD</sequence>
<dbReference type="AlphaFoldDB" id="W9QKI2"/>
<dbReference type="STRING" id="981085.W9QKI2"/>
<dbReference type="PANTHER" id="PTHR33306:SF21">
    <property type="entry name" value="TRANSMEMBRANE PROTEIN"/>
    <property type="match status" value="1"/>
</dbReference>
<evidence type="ECO:0000256" key="1">
    <source>
        <dbReference type="SAM" id="Phobius"/>
    </source>
</evidence>
<keyword evidence="1" id="KW-0472">Membrane</keyword>
<dbReference type="Proteomes" id="UP000030645">
    <property type="component" value="Unassembled WGS sequence"/>
</dbReference>
<evidence type="ECO:0008006" key="4">
    <source>
        <dbReference type="Google" id="ProtNLM"/>
    </source>
</evidence>
<proteinExistence type="predicted"/>
<keyword evidence="3" id="KW-1185">Reference proteome</keyword>
<feature type="transmembrane region" description="Helical" evidence="1">
    <location>
        <begin position="62"/>
        <end position="82"/>
    </location>
</feature>
<dbReference type="EMBL" id="KE343721">
    <property type="protein sequence ID" value="EXB39255.1"/>
    <property type="molecule type" value="Genomic_DNA"/>
</dbReference>
<accession>W9QKI2</accession>
<dbReference type="eggNOG" id="ENOG502S3PR">
    <property type="taxonomic scope" value="Eukaryota"/>
</dbReference>
<keyword evidence="1" id="KW-0812">Transmembrane</keyword>
<dbReference type="PANTHER" id="PTHR33306">
    <property type="entry name" value="EXPRESSED PROTEIN-RELATED-RELATED"/>
    <property type="match status" value="1"/>
</dbReference>
<gene>
    <name evidence="2" type="ORF">L484_024950</name>
</gene>
<feature type="transmembrane region" description="Helical" evidence="1">
    <location>
        <begin position="102"/>
        <end position="122"/>
    </location>
</feature>
<evidence type="ECO:0000313" key="3">
    <source>
        <dbReference type="Proteomes" id="UP000030645"/>
    </source>
</evidence>
<feature type="transmembrane region" description="Helical" evidence="1">
    <location>
        <begin position="30"/>
        <end position="50"/>
    </location>
</feature>
<evidence type="ECO:0000313" key="2">
    <source>
        <dbReference type="EMBL" id="EXB39255.1"/>
    </source>
</evidence>
<name>W9QKI2_9ROSA</name>
<reference evidence="3" key="1">
    <citation type="submission" date="2013-01" db="EMBL/GenBank/DDBJ databases">
        <title>Draft Genome Sequence of a Mulberry Tree, Morus notabilis C.K. Schneid.</title>
        <authorList>
            <person name="He N."/>
            <person name="Zhao S."/>
        </authorList>
    </citation>
    <scope>NUCLEOTIDE SEQUENCE</scope>
</reference>
<protein>
    <recommendedName>
        <fullName evidence="4">Transmembrane protein</fullName>
    </recommendedName>
</protein>
<keyword evidence="1" id="KW-1133">Transmembrane helix</keyword>